<dbReference type="GO" id="GO:0005524">
    <property type="term" value="F:ATP binding"/>
    <property type="evidence" value="ECO:0007669"/>
    <property type="project" value="UniProtKB-KW"/>
</dbReference>
<proteinExistence type="inferred from homology"/>
<comment type="catalytic activity">
    <reaction evidence="8">
        <text>L-homoserine + ATP = O-phospho-L-homoserine + ADP + H(+)</text>
        <dbReference type="Rhea" id="RHEA:13985"/>
        <dbReference type="ChEBI" id="CHEBI:15378"/>
        <dbReference type="ChEBI" id="CHEBI:30616"/>
        <dbReference type="ChEBI" id="CHEBI:57476"/>
        <dbReference type="ChEBI" id="CHEBI:57590"/>
        <dbReference type="ChEBI" id="CHEBI:456216"/>
        <dbReference type="EC" id="2.7.1.39"/>
    </reaction>
</comment>
<sequence>MSVFTPVERPELEDFLQRFELGRLIDYSGIAGGTENSNFFVATERGEYVLTLVERGPIAELPFFIQLLDRLQQAGLPVPYALRDRSAIALHRLNDRPALLQPRLPGRHIDTPDASHCQAVGQTLARLHDATATSGLLRPSDRGLAWMTTETRALLERCEPRARATLHAMLPVLDRLRQQRPILPEAVLHGDLFRDNVLFDGHHLTGIIDFYNAFSGWTLYDVAICVNDWCLADEGGLDERRTEALLAGYASHRRFTPLEAEHWPDLLRLAALRFWLSRQLAADHHAEHSGVLIKEPAHFQRLLEAHGTIAVGLPLAL</sequence>
<dbReference type="UniPathway" id="UPA00050">
    <property type="reaction ID" value="UER00064"/>
</dbReference>
<evidence type="ECO:0000256" key="1">
    <source>
        <dbReference type="ARBA" id="ARBA00022605"/>
    </source>
</evidence>
<dbReference type="RefSeq" id="WP_074779059.1">
    <property type="nucleotide sequence ID" value="NZ_FOGN01000002.1"/>
</dbReference>
<keyword evidence="4 8" id="KW-0547">Nucleotide-binding</keyword>
<dbReference type="EMBL" id="FOUA01000002">
    <property type="protein sequence ID" value="SFL92799.1"/>
    <property type="molecule type" value="Genomic_DNA"/>
</dbReference>
<dbReference type="CDD" id="cd05153">
    <property type="entry name" value="HomoserineK_II"/>
    <property type="match status" value="1"/>
</dbReference>
<evidence type="ECO:0000256" key="8">
    <source>
        <dbReference type="HAMAP-Rule" id="MF_00301"/>
    </source>
</evidence>
<name>A0A1I4LPB2_9GAMM</name>
<dbReference type="Proteomes" id="UP000186904">
    <property type="component" value="Unassembled WGS sequence"/>
</dbReference>
<dbReference type="Gene3D" id="3.90.1200.10">
    <property type="match status" value="1"/>
</dbReference>
<dbReference type="SUPFAM" id="SSF56112">
    <property type="entry name" value="Protein kinase-like (PK-like)"/>
    <property type="match status" value="1"/>
</dbReference>
<keyword evidence="5 8" id="KW-0418">Kinase</keyword>
<dbReference type="NCBIfam" id="NF003558">
    <property type="entry name" value="PRK05231.1"/>
    <property type="match status" value="1"/>
</dbReference>
<dbReference type="Pfam" id="PF01636">
    <property type="entry name" value="APH"/>
    <property type="match status" value="1"/>
</dbReference>
<dbReference type="PANTHER" id="PTHR21064">
    <property type="entry name" value="AMINOGLYCOSIDE PHOSPHOTRANSFERASE DOMAIN-CONTAINING PROTEIN-RELATED"/>
    <property type="match status" value="1"/>
</dbReference>
<feature type="domain" description="Aminoglycoside phosphotransferase" evidence="10">
    <location>
        <begin position="27"/>
        <end position="253"/>
    </location>
</feature>
<dbReference type="GO" id="GO:0004413">
    <property type="term" value="F:homoserine kinase activity"/>
    <property type="evidence" value="ECO:0007669"/>
    <property type="project" value="UniProtKB-UniRule"/>
</dbReference>
<dbReference type="AlphaFoldDB" id="A0A1I4LPB2"/>
<keyword evidence="13" id="KW-1185">Reference proteome</keyword>
<keyword evidence="1 8" id="KW-0028">Amino-acid biosynthesis</keyword>
<evidence type="ECO:0000313" key="11">
    <source>
        <dbReference type="EMBL" id="SER88039.1"/>
    </source>
</evidence>
<dbReference type="InterPro" id="IPR005280">
    <property type="entry name" value="Homoserine_kinase_II"/>
</dbReference>
<evidence type="ECO:0000256" key="3">
    <source>
        <dbReference type="ARBA" id="ARBA00022697"/>
    </source>
</evidence>
<comment type="pathway">
    <text evidence="8">Amino-acid biosynthesis; L-threonine biosynthesis; L-threonine from L-aspartate: step 4/5.</text>
</comment>
<dbReference type="InterPro" id="IPR050249">
    <property type="entry name" value="Pseudomonas-type_ThrB"/>
</dbReference>
<evidence type="ECO:0000256" key="4">
    <source>
        <dbReference type="ARBA" id="ARBA00022741"/>
    </source>
</evidence>
<evidence type="ECO:0000313" key="12">
    <source>
        <dbReference type="EMBL" id="SFL92799.1"/>
    </source>
</evidence>
<dbReference type="EMBL" id="FOGN01000002">
    <property type="protein sequence ID" value="SER88039.1"/>
    <property type="molecule type" value="Genomic_DNA"/>
</dbReference>
<comment type="similarity">
    <text evidence="7 8">Belongs to the pseudomonas-type ThrB family.</text>
</comment>
<reference evidence="13 14" key="1">
    <citation type="submission" date="2016-10" db="EMBL/GenBank/DDBJ databases">
        <authorList>
            <person name="de Groot N.N."/>
        </authorList>
    </citation>
    <scope>NUCLEOTIDE SEQUENCE [LARGE SCALE GENOMIC DNA]</scope>
    <source>
        <strain evidence="12 13">CGMCC 1.9095</strain>
        <strain evidence="11 14">DSM 22558</strain>
    </source>
</reference>
<evidence type="ECO:0000313" key="14">
    <source>
        <dbReference type="Proteomes" id="UP000186904"/>
    </source>
</evidence>
<protein>
    <recommendedName>
        <fullName evidence="8 9">Homoserine kinase</fullName>
        <shortName evidence="8">HK</shortName>
        <shortName evidence="8">HSK</shortName>
        <ecNumber evidence="8 9">2.7.1.39</ecNumber>
    </recommendedName>
</protein>
<dbReference type="GO" id="GO:0009088">
    <property type="term" value="P:threonine biosynthetic process"/>
    <property type="evidence" value="ECO:0007669"/>
    <property type="project" value="UniProtKB-UniRule"/>
</dbReference>
<dbReference type="InterPro" id="IPR002575">
    <property type="entry name" value="Aminoglycoside_PTrfase"/>
</dbReference>
<evidence type="ECO:0000256" key="6">
    <source>
        <dbReference type="ARBA" id="ARBA00022840"/>
    </source>
</evidence>
<evidence type="ECO:0000313" key="13">
    <source>
        <dbReference type="Proteomes" id="UP000186599"/>
    </source>
</evidence>
<gene>
    <name evidence="8" type="primary">thrB</name>
    <name evidence="12" type="ORF">SAMN04487855_1637</name>
    <name evidence="11" type="ORF">SAMN05216589_1676</name>
</gene>
<dbReference type="OrthoDB" id="9777460at2"/>
<evidence type="ECO:0000259" key="10">
    <source>
        <dbReference type="Pfam" id="PF01636"/>
    </source>
</evidence>
<keyword evidence="2 8" id="KW-0808">Transferase</keyword>
<evidence type="ECO:0000256" key="2">
    <source>
        <dbReference type="ARBA" id="ARBA00022679"/>
    </source>
</evidence>
<dbReference type="EC" id="2.7.1.39" evidence="8 9"/>
<dbReference type="HAMAP" id="MF_00301">
    <property type="entry name" value="Homoser_kinase_2"/>
    <property type="match status" value="1"/>
</dbReference>
<keyword evidence="3 8" id="KW-0791">Threonine biosynthesis</keyword>
<dbReference type="Gene3D" id="3.30.200.20">
    <property type="entry name" value="Phosphorylase Kinase, domain 1"/>
    <property type="match status" value="1"/>
</dbReference>
<dbReference type="STRING" id="653930.SAMN05216589_1676"/>
<organism evidence="12 13">
    <name type="scientific">Halopseudomonas bauzanensis</name>
    <dbReference type="NCBI Taxonomy" id="653930"/>
    <lineage>
        <taxon>Bacteria</taxon>
        <taxon>Pseudomonadati</taxon>
        <taxon>Pseudomonadota</taxon>
        <taxon>Gammaproteobacteria</taxon>
        <taxon>Pseudomonadales</taxon>
        <taxon>Pseudomonadaceae</taxon>
        <taxon>Halopseudomonas</taxon>
    </lineage>
</organism>
<evidence type="ECO:0000256" key="9">
    <source>
        <dbReference type="NCBIfam" id="TIGR00938"/>
    </source>
</evidence>
<accession>A0A1I4LPB2</accession>
<dbReference type="NCBIfam" id="TIGR00938">
    <property type="entry name" value="thrB_alt"/>
    <property type="match status" value="1"/>
</dbReference>
<keyword evidence="6 8" id="KW-0067">ATP-binding</keyword>
<evidence type="ECO:0000256" key="5">
    <source>
        <dbReference type="ARBA" id="ARBA00022777"/>
    </source>
</evidence>
<dbReference type="PANTHER" id="PTHR21064:SF6">
    <property type="entry name" value="AMINOGLYCOSIDE PHOSPHOTRANSFERASE DOMAIN-CONTAINING PROTEIN"/>
    <property type="match status" value="1"/>
</dbReference>
<evidence type="ECO:0000256" key="7">
    <source>
        <dbReference type="ARBA" id="ARBA00038240"/>
    </source>
</evidence>
<dbReference type="InterPro" id="IPR011009">
    <property type="entry name" value="Kinase-like_dom_sf"/>
</dbReference>
<dbReference type="Proteomes" id="UP000186599">
    <property type="component" value="Unassembled WGS sequence"/>
</dbReference>